<protein>
    <submittedName>
        <fullName evidence="3">Unannotated protein</fullName>
    </submittedName>
</protein>
<dbReference type="Gene3D" id="3.30.1540.10">
    <property type="entry name" value="formyl-coa transferase, domain 3"/>
    <property type="match status" value="1"/>
</dbReference>
<dbReference type="Gene3D" id="3.40.50.10540">
    <property type="entry name" value="Crotonobetainyl-coa:carnitine coa-transferase, domain 1"/>
    <property type="match status" value="1"/>
</dbReference>
<gene>
    <name evidence="3" type="ORF">UFOPK2731_00410</name>
    <name evidence="4" type="ORF">UFOPK3161_00153</name>
    <name evidence="2" type="ORF">UFOPK3962_00042</name>
    <name evidence="5" type="ORF">UFOPK4427_00041</name>
</gene>
<name>A0A6J6RPI9_9ZZZZ</name>
<dbReference type="EMBL" id="CAESAH010000001">
    <property type="protein sequence ID" value="CAB4329529.1"/>
    <property type="molecule type" value="Genomic_DNA"/>
</dbReference>
<dbReference type="InterPro" id="IPR023606">
    <property type="entry name" value="CoA-Trfase_III_dom_1_sf"/>
</dbReference>
<keyword evidence="1" id="KW-0808">Transferase</keyword>
<evidence type="ECO:0000313" key="5">
    <source>
        <dbReference type="EMBL" id="CAB5133897.1"/>
    </source>
</evidence>
<dbReference type="InterPro" id="IPR050509">
    <property type="entry name" value="CoA-transferase_III"/>
</dbReference>
<dbReference type="AlphaFoldDB" id="A0A6J6RPI9"/>
<organism evidence="3">
    <name type="scientific">freshwater metagenome</name>
    <dbReference type="NCBI Taxonomy" id="449393"/>
    <lineage>
        <taxon>unclassified sequences</taxon>
        <taxon>metagenomes</taxon>
        <taxon>ecological metagenomes</taxon>
    </lineage>
</organism>
<dbReference type="Pfam" id="PF02515">
    <property type="entry name" value="CoA_transf_3"/>
    <property type="match status" value="1"/>
</dbReference>
<dbReference type="SUPFAM" id="SSF89796">
    <property type="entry name" value="CoA-transferase family III (CaiB/BaiF)"/>
    <property type="match status" value="1"/>
</dbReference>
<dbReference type="EMBL" id="CAFABC010000002">
    <property type="protein sequence ID" value="CAB4815310.1"/>
    <property type="molecule type" value="Genomic_DNA"/>
</dbReference>
<dbReference type="PANTHER" id="PTHR48228:SF6">
    <property type="entry name" value="L-CARNITINE COA-TRANSFERASE"/>
    <property type="match status" value="1"/>
</dbReference>
<dbReference type="EMBL" id="CAFBRY010000001">
    <property type="protein sequence ID" value="CAB5133897.1"/>
    <property type="molecule type" value="Genomic_DNA"/>
</dbReference>
<proteinExistence type="predicted"/>
<dbReference type="EMBL" id="CAEZYO010000007">
    <property type="protein sequence ID" value="CAB4724369.1"/>
    <property type="molecule type" value="Genomic_DNA"/>
</dbReference>
<evidence type="ECO:0000313" key="2">
    <source>
        <dbReference type="EMBL" id="CAB4329529.1"/>
    </source>
</evidence>
<evidence type="ECO:0000313" key="4">
    <source>
        <dbReference type="EMBL" id="CAB4815310.1"/>
    </source>
</evidence>
<accession>A0A6J6RPI9</accession>
<dbReference type="InterPro" id="IPR003673">
    <property type="entry name" value="CoA-Trfase_fam_III"/>
</dbReference>
<dbReference type="InterPro" id="IPR044855">
    <property type="entry name" value="CoA-Trfase_III_dom3_sf"/>
</dbReference>
<dbReference type="PANTHER" id="PTHR48228">
    <property type="entry name" value="SUCCINYL-COA--D-CITRAMALATE COA-TRANSFERASE"/>
    <property type="match status" value="1"/>
</dbReference>
<reference evidence="3" key="1">
    <citation type="submission" date="2020-05" db="EMBL/GenBank/DDBJ databases">
        <authorList>
            <person name="Chiriac C."/>
            <person name="Salcher M."/>
            <person name="Ghai R."/>
            <person name="Kavagutti S V."/>
        </authorList>
    </citation>
    <scope>NUCLEOTIDE SEQUENCE</scope>
</reference>
<evidence type="ECO:0000256" key="1">
    <source>
        <dbReference type="ARBA" id="ARBA00022679"/>
    </source>
</evidence>
<evidence type="ECO:0000313" key="3">
    <source>
        <dbReference type="EMBL" id="CAB4724369.1"/>
    </source>
</evidence>
<dbReference type="GO" id="GO:0016740">
    <property type="term" value="F:transferase activity"/>
    <property type="evidence" value="ECO:0007669"/>
    <property type="project" value="UniProtKB-KW"/>
</dbReference>
<sequence>MTAKEHSGPLVGLKVIDLATVVAGPGVAKYFADYGADVIKIERPSGDSTRAMGWTEPGETDSLWWKLVNRGKRSLVLDLKNDADLSILKELIDSADLLIENMRPGKIEQLGLDPEELISRNPKLVVLRVSGFGQTGPYAQKPGFATIAEALSGLSSLLGEPDGGPLLPPIALTDEVTALVGSFSAMIAIFHAKLTGQGQIVDIDLVDSVLQIMGPLPAAWDSLGYLQPRLGSSIPYSIPRGTYKCSDGVWVALSASAESVAKRLIETVGGAGDPRFTSFQSRFENREALEELTSNWIGSRTSKEVIETIEAADAAIAPVYNMQQVIEDPHFIARESFTKVDGILMQNLVARLSKTPGKIISAGPKLGEHNEEIKRELHDKN</sequence>